<feature type="transmembrane region" description="Helical" evidence="7">
    <location>
        <begin position="59"/>
        <end position="81"/>
    </location>
</feature>
<evidence type="ECO:0000256" key="2">
    <source>
        <dbReference type="ARBA" id="ARBA00022448"/>
    </source>
</evidence>
<feature type="transmembrane region" description="Helical" evidence="7">
    <location>
        <begin position="159"/>
        <end position="182"/>
    </location>
</feature>
<evidence type="ECO:0000256" key="8">
    <source>
        <dbReference type="SAM" id="MobiDB-lite"/>
    </source>
</evidence>
<proteinExistence type="inferred from homology"/>
<keyword evidence="2 7" id="KW-0813">Transport</keyword>
<comment type="caution">
    <text evidence="10">The sequence shown here is derived from an EMBL/GenBank/DDBJ whole genome shotgun (WGS) entry which is preliminary data.</text>
</comment>
<dbReference type="GO" id="GO:0005886">
    <property type="term" value="C:plasma membrane"/>
    <property type="evidence" value="ECO:0007669"/>
    <property type="project" value="UniProtKB-SubCell"/>
</dbReference>
<feature type="transmembrane region" description="Helical" evidence="7">
    <location>
        <begin position="230"/>
        <end position="252"/>
    </location>
</feature>
<keyword evidence="3" id="KW-1003">Cell membrane</keyword>
<dbReference type="CDD" id="cd06261">
    <property type="entry name" value="TM_PBP2"/>
    <property type="match status" value="1"/>
</dbReference>
<feature type="transmembrane region" description="Helical" evidence="7">
    <location>
        <begin position="123"/>
        <end position="147"/>
    </location>
</feature>
<evidence type="ECO:0000256" key="1">
    <source>
        <dbReference type="ARBA" id="ARBA00004651"/>
    </source>
</evidence>
<dbReference type="GO" id="GO:0055085">
    <property type="term" value="P:transmembrane transport"/>
    <property type="evidence" value="ECO:0007669"/>
    <property type="project" value="InterPro"/>
</dbReference>
<dbReference type="Pfam" id="PF00528">
    <property type="entry name" value="BPD_transp_1"/>
    <property type="match status" value="1"/>
</dbReference>
<dbReference type="Proteomes" id="UP000578686">
    <property type="component" value="Unassembled WGS sequence"/>
</dbReference>
<sequence>MTTTSAGPSGPAPEPAAARDPGAAPAAPAPGPDARTATQRLLGTQPRPVWEEEPTRAGLAFKGVGLVGICALILGPLWVVVVTSLSDAQTINEAGGLVIWPDGITFVAYQELLSGGAVTRATLVSLGITLVGTSVSMVCSVLCAYGLSRTGSFAHGPVLMFVMATMFFGAGLIPTYLLVTGIGLGNTYWAMILPSAVNVFNILVLRAFFMQTAPELIEAARIDGAGDWRILWQIVLPLSRAVLAVIALFYAVGYWSQWFNAMLYIQDSDMYPLQMILRQIVLQQQVPPGAMGQAVSSGQISSLAVQMAVMVLALLPVAVLSPFVQKHFQKGMLTGAVKG</sequence>
<keyword evidence="11" id="KW-1185">Reference proteome</keyword>
<evidence type="ECO:0000256" key="5">
    <source>
        <dbReference type="ARBA" id="ARBA00022989"/>
    </source>
</evidence>
<feature type="domain" description="ABC transmembrane type-1" evidence="9">
    <location>
        <begin position="122"/>
        <end position="318"/>
    </location>
</feature>
<evidence type="ECO:0000313" key="11">
    <source>
        <dbReference type="Proteomes" id="UP000578686"/>
    </source>
</evidence>
<dbReference type="PROSITE" id="PS50928">
    <property type="entry name" value="ABC_TM1"/>
    <property type="match status" value="1"/>
</dbReference>
<evidence type="ECO:0000256" key="4">
    <source>
        <dbReference type="ARBA" id="ARBA00022692"/>
    </source>
</evidence>
<dbReference type="PANTHER" id="PTHR43744">
    <property type="entry name" value="ABC TRANSPORTER PERMEASE PROTEIN MG189-RELATED-RELATED"/>
    <property type="match status" value="1"/>
</dbReference>
<evidence type="ECO:0000256" key="7">
    <source>
        <dbReference type="RuleBase" id="RU363032"/>
    </source>
</evidence>
<dbReference type="RefSeq" id="WP_167973968.1">
    <property type="nucleotide sequence ID" value="NZ_BHZG01000641.1"/>
</dbReference>
<dbReference type="SUPFAM" id="SSF161098">
    <property type="entry name" value="MetI-like"/>
    <property type="match status" value="1"/>
</dbReference>
<keyword evidence="5 7" id="KW-1133">Transmembrane helix</keyword>
<keyword evidence="4 7" id="KW-0812">Transmembrane</keyword>
<dbReference type="InterPro" id="IPR035906">
    <property type="entry name" value="MetI-like_sf"/>
</dbReference>
<dbReference type="AlphaFoldDB" id="A0A7X6I0Y4"/>
<accession>A0A7X6I0Y4</accession>
<dbReference type="EMBL" id="JAAVJD010000267">
    <property type="protein sequence ID" value="NJQ08248.1"/>
    <property type="molecule type" value="Genomic_DNA"/>
</dbReference>
<gene>
    <name evidence="10" type="ORF">HCN56_22365</name>
</gene>
<organism evidence="10 11">
    <name type="scientific">Streptomyces lonarensis</name>
    <dbReference type="NCBI Taxonomy" id="700599"/>
    <lineage>
        <taxon>Bacteria</taxon>
        <taxon>Bacillati</taxon>
        <taxon>Actinomycetota</taxon>
        <taxon>Actinomycetes</taxon>
        <taxon>Kitasatosporales</taxon>
        <taxon>Streptomycetaceae</taxon>
        <taxon>Streptomyces</taxon>
    </lineage>
</organism>
<dbReference type="InterPro" id="IPR000515">
    <property type="entry name" value="MetI-like"/>
</dbReference>
<evidence type="ECO:0000313" key="10">
    <source>
        <dbReference type="EMBL" id="NJQ08248.1"/>
    </source>
</evidence>
<keyword evidence="6 7" id="KW-0472">Membrane</keyword>
<name>A0A7X6I0Y4_9ACTN</name>
<feature type="region of interest" description="Disordered" evidence="8">
    <location>
        <begin position="1"/>
        <end position="36"/>
    </location>
</feature>
<dbReference type="PANTHER" id="PTHR43744:SF9">
    <property type="entry name" value="POLYGALACTURONAN_RHAMNOGALACTURONAN TRANSPORT SYSTEM PERMEASE PROTEIN YTCP"/>
    <property type="match status" value="1"/>
</dbReference>
<evidence type="ECO:0000259" key="9">
    <source>
        <dbReference type="PROSITE" id="PS50928"/>
    </source>
</evidence>
<feature type="transmembrane region" description="Helical" evidence="7">
    <location>
        <begin position="303"/>
        <end position="324"/>
    </location>
</feature>
<evidence type="ECO:0000256" key="3">
    <source>
        <dbReference type="ARBA" id="ARBA00022475"/>
    </source>
</evidence>
<protein>
    <submittedName>
        <fullName evidence="10">Carbohydrate ABC transporter permease</fullName>
    </submittedName>
</protein>
<comment type="subcellular location">
    <subcellularLocation>
        <location evidence="1 7">Cell membrane</location>
        <topology evidence="1 7">Multi-pass membrane protein</topology>
    </subcellularLocation>
</comment>
<dbReference type="Gene3D" id="1.10.3720.10">
    <property type="entry name" value="MetI-like"/>
    <property type="match status" value="1"/>
</dbReference>
<feature type="transmembrane region" description="Helical" evidence="7">
    <location>
        <begin position="188"/>
        <end position="209"/>
    </location>
</feature>
<reference evidence="10 11" key="1">
    <citation type="submission" date="2020-03" db="EMBL/GenBank/DDBJ databases">
        <title>Draft genome of Streptomyces sp. ventii, isolated from the Axial Seamount in the Pacific Ocean, and resequencing of the two type strains Streptomyces lonarensis strain NCL 716 and Streptomyces bohaiensis strain 11A07.</title>
        <authorList>
            <person name="Loughran R.M."/>
            <person name="Pfannmuller K.M."/>
            <person name="Wasson B.J."/>
            <person name="Deadmond M.C."/>
            <person name="Paddock B.E."/>
            <person name="Koyack M.J."/>
            <person name="Gallegos D.A."/>
            <person name="Mitchell E.A."/>
            <person name="Ushijima B."/>
            <person name="Saw J.H."/>
            <person name="Mcphail K.L."/>
            <person name="Videau P."/>
        </authorList>
    </citation>
    <scope>NUCLEOTIDE SEQUENCE [LARGE SCALE GENOMIC DNA]</scope>
    <source>
        <strain evidence="10 11">NCL716</strain>
    </source>
</reference>
<comment type="similarity">
    <text evidence="7">Belongs to the binding-protein-dependent transport system permease family.</text>
</comment>
<evidence type="ECO:0000256" key="6">
    <source>
        <dbReference type="ARBA" id="ARBA00023136"/>
    </source>
</evidence>